<feature type="domain" description="Helicase ATP-binding" evidence="6">
    <location>
        <begin position="1"/>
        <end position="62"/>
    </location>
</feature>
<dbReference type="PROSITE" id="PS51192">
    <property type="entry name" value="HELICASE_ATP_BIND_1"/>
    <property type="match status" value="1"/>
</dbReference>
<evidence type="ECO:0000259" key="7">
    <source>
        <dbReference type="PROSITE" id="PS51194"/>
    </source>
</evidence>
<evidence type="ECO:0000259" key="6">
    <source>
        <dbReference type="PROSITE" id="PS51192"/>
    </source>
</evidence>
<dbReference type="GO" id="GO:0003724">
    <property type="term" value="F:RNA helicase activity"/>
    <property type="evidence" value="ECO:0007669"/>
    <property type="project" value="TreeGrafter"/>
</dbReference>
<evidence type="ECO:0000256" key="3">
    <source>
        <dbReference type="ARBA" id="ARBA00022806"/>
    </source>
</evidence>
<dbReference type="EMBL" id="UINC01110442">
    <property type="protein sequence ID" value="SVC77951.1"/>
    <property type="molecule type" value="Genomic_DNA"/>
</dbReference>
<dbReference type="InterPro" id="IPR050079">
    <property type="entry name" value="DEAD_box_RNA_helicase"/>
</dbReference>
<accession>A0A382Q123</accession>
<dbReference type="GO" id="GO:0005524">
    <property type="term" value="F:ATP binding"/>
    <property type="evidence" value="ECO:0007669"/>
    <property type="project" value="UniProtKB-KW"/>
</dbReference>
<dbReference type="Pfam" id="PF00271">
    <property type="entry name" value="Helicase_C"/>
    <property type="match status" value="1"/>
</dbReference>
<reference evidence="8" key="1">
    <citation type="submission" date="2018-05" db="EMBL/GenBank/DDBJ databases">
        <authorList>
            <person name="Lanie J.A."/>
            <person name="Ng W.-L."/>
            <person name="Kazmierczak K.M."/>
            <person name="Andrzejewski T.M."/>
            <person name="Davidsen T.M."/>
            <person name="Wayne K.J."/>
            <person name="Tettelin H."/>
            <person name="Glass J.I."/>
            <person name="Rusch D."/>
            <person name="Podicherti R."/>
            <person name="Tsui H.-C.T."/>
            <person name="Winkler M.E."/>
        </authorList>
    </citation>
    <scope>NUCLEOTIDE SEQUENCE</scope>
</reference>
<dbReference type="InterPro" id="IPR001650">
    <property type="entry name" value="Helicase_C-like"/>
</dbReference>
<gene>
    <name evidence="8" type="ORF">METZ01_LOCUS330805</name>
</gene>
<protein>
    <recommendedName>
        <fullName evidence="9">Helicase C-terminal domain-containing protein</fullName>
    </recommendedName>
</protein>
<feature type="compositionally biased region" description="Low complexity" evidence="5">
    <location>
        <begin position="277"/>
        <end position="288"/>
    </location>
</feature>
<dbReference type="SUPFAM" id="SSF52540">
    <property type="entry name" value="P-loop containing nucleoside triphosphate hydrolases"/>
    <property type="match status" value="1"/>
</dbReference>
<feature type="compositionally biased region" description="Basic and acidic residues" evidence="5">
    <location>
        <begin position="261"/>
        <end position="276"/>
    </location>
</feature>
<keyword evidence="3" id="KW-0347">Helicase</keyword>
<feature type="compositionally biased region" description="Low complexity" evidence="5">
    <location>
        <begin position="306"/>
        <end position="321"/>
    </location>
</feature>
<feature type="region of interest" description="Disordered" evidence="5">
    <location>
        <begin position="229"/>
        <end position="321"/>
    </location>
</feature>
<sequence>LSKVSTLVLDEADRMLDMGFIPDIKRIQALIPATKRTLLFSATFSNEIRKLARSMLNKPLEIDVAPRNTTIETVSQKIHPVDKNTKSSLLIHLIKKQSWRQVLVFTRTKHGANRLVKALTKAGIRSDAIHGNKTQGARTRALAAFKNHETDILVATDIAARGIDIIQLPFVVNFDLPNVAEDYVHRIGRTGRAGIEGSAVSLVSADEIRQLRDIERCIKMHLQRHEIEGFEPSQHLAESRSFSSPAPARINRSNNKARPRNRSEKNRSQLKTEHHSQSSQANSNGQSSTPVNHSRNRIRSFSPKPSTQRSRPSQAARSRVS</sequence>
<dbReference type="CDD" id="cd18787">
    <property type="entry name" value="SF2_C_DEAD"/>
    <property type="match status" value="1"/>
</dbReference>
<dbReference type="PROSITE" id="PS51194">
    <property type="entry name" value="HELICASE_CTER"/>
    <property type="match status" value="1"/>
</dbReference>
<proteinExistence type="predicted"/>
<dbReference type="GO" id="GO:0003676">
    <property type="term" value="F:nucleic acid binding"/>
    <property type="evidence" value="ECO:0007669"/>
    <property type="project" value="InterPro"/>
</dbReference>
<dbReference type="PANTHER" id="PTHR47959:SF13">
    <property type="entry name" value="ATP-DEPENDENT RNA HELICASE RHLE"/>
    <property type="match status" value="1"/>
</dbReference>
<dbReference type="AlphaFoldDB" id="A0A382Q123"/>
<evidence type="ECO:0008006" key="9">
    <source>
        <dbReference type="Google" id="ProtNLM"/>
    </source>
</evidence>
<evidence type="ECO:0000256" key="5">
    <source>
        <dbReference type="SAM" id="MobiDB-lite"/>
    </source>
</evidence>
<evidence type="ECO:0000256" key="4">
    <source>
        <dbReference type="ARBA" id="ARBA00022840"/>
    </source>
</evidence>
<dbReference type="InterPro" id="IPR011545">
    <property type="entry name" value="DEAD/DEAH_box_helicase_dom"/>
</dbReference>
<dbReference type="InterPro" id="IPR000629">
    <property type="entry name" value="RNA-helicase_DEAD-box_CS"/>
</dbReference>
<dbReference type="SMART" id="SM00490">
    <property type="entry name" value="HELICc"/>
    <property type="match status" value="1"/>
</dbReference>
<dbReference type="InterPro" id="IPR027417">
    <property type="entry name" value="P-loop_NTPase"/>
</dbReference>
<evidence type="ECO:0000256" key="1">
    <source>
        <dbReference type="ARBA" id="ARBA00022741"/>
    </source>
</evidence>
<dbReference type="InterPro" id="IPR014001">
    <property type="entry name" value="Helicase_ATP-bd"/>
</dbReference>
<organism evidence="8">
    <name type="scientific">marine metagenome</name>
    <dbReference type="NCBI Taxonomy" id="408172"/>
    <lineage>
        <taxon>unclassified sequences</taxon>
        <taxon>metagenomes</taxon>
        <taxon>ecological metagenomes</taxon>
    </lineage>
</organism>
<dbReference type="PANTHER" id="PTHR47959">
    <property type="entry name" value="ATP-DEPENDENT RNA HELICASE RHLE-RELATED"/>
    <property type="match status" value="1"/>
</dbReference>
<dbReference type="GO" id="GO:0005829">
    <property type="term" value="C:cytosol"/>
    <property type="evidence" value="ECO:0007669"/>
    <property type="project" value="TreeGrafter"/>
</dbReference>
<keyword evidence="1" id="KW-0547">Nucleotide-binding</keyword>
<dbReference type="GO" id="GO:0016787">
    <property type="term" value="F:hydrolase activity"/>
    <property type="evidence" value="ECO:0007669"/>
    <property type="project" value="UniProtKB-KW"/>
</dbReference>
<dbReference type="PROSITE" id="PS00039">
    <property type="entry name" value="DEAD_ATP_HELICASE"/>
    <property type="match status" value="1"/>
</dbReference>
<keyword evidence="2" id="KW-0378">Hydrolase</keyword>
<evidence type="ECO:0000313" key="8">
    <source>
        <dbReference type="EMBL" id="SVC77951.1"/>
    </source>
</evidence>
<dbReference type="FunFam" id="3.40.50.300:FF:000468">
    <property type="entry name" value="ATP-dependent RNA helicase RhlE"/>
    <property type="match status" value="1"/>
</dbReference>
<evidence type="ECO:0000256" key="2">
    <source>
        <dbReference type="ARBA" id="ARBA00022801"/>
    </source>
</evidence>
<dbReference type="Pfam" id="PF00270">
    <property type="entry name" value="DEAD"/>
    <property type="match status" value="1"/>
</dbReference>
<name>A0A382Q123_9ZZZZ</name>
<keyword evidence="4" id="KW-0067">ATP-binding</keyword>
<feature type="domain" description="Helicase C-terminal" evidence="7">
    <location>
        <begin position="89"/>
        <end position="238"/>
    </location>
</feature>
<dbReference type="Gene3D" id="3.40.50.300">
    <property type="entry name" value="P-loop containing nucleotide triphosphate hydrolases"/>
    <property type="match status" value="2"/>
</dbReference>
<feature type="non-terminal residue" evidence="8">
    <location>
        <position position="1"/>
    </location>
</feature>